<dbReference type="STRING" id="246786.GS18_0211865"/>
<dbReference type="Gene3D" id="3.30.1490.480">
    <property type="entry name" value="Endolytic murein transglycosylase"/>
    <property type="match status" value="1"/>
</dbReference>
<organism evidence="8 9">
    <name type="scientific">Metabacillus indicus</name>
    <name type="common">Bacillus indicus</name>
    <dbReference type="NCBI Taxonomy" id="246786"/>
    <lineage>
        <taxon>Bacteria</taxon>
        <taxon>Bacillati</taxon>
        <taxon>Bacillota</taxon>
        <taxon>Bacilli</taxon>
        <taxon>Bacillales</taxon>
        <taxon>Bacillaceae</taxon>
        <taxon>Metabacillus</taxon>
    </lineage>
</organism>
<dbReference type="PANTHER" id="PTHR30518:SF2">
    <property type="entry name" value="ENDOLYTIC MUREIN TRANSGLYCOSYLASE"/>
    <property type="match status" value="1"/>
</dbReference>
<evidence type="ECO:0000313" key="9">
    <source>
        <dbReference type="Proteomes" id="UP000028549"/>
    </source>
</evidence>
<dbReference type="Gene3D" id="3.30.160.60">
    <property type="entry name" value="Classic Zinc Finger"/>
    <property type="match status" value="1"/>
</dbReference>
<dbReference type="OrthoDB" id="9814591at2"/>
<comment type="catalytic activity">
    <reaction evidence="7">
        <text>a peptidoglycan chain = a peptidoglycan chain with N-acetyl-1,6-anhydromuramyl-[peptide] at the reducing end + a peptidoglycan chain with N-acetylglucosamine at the non-reducing end.</text>
        <dbReference type="EC" id="4.2.2.29"/>
    </reaction>
</comment>
<evidence type="ECO:0000256" key="3">
    <source>
        <dbReference type="ARBA" id="ARBA00022989"/>
    </source>
</evidence>
<evidence type="ECO:0000313" key="8">
    <source>
        <dbReference type="EMBL" id="KEZ51806.1"/>
    </source>
</evidence>
<dbReference type="PANTHER" id="PTHR30518">
    <property type="entry name" value="ENDOLYTIC MUREIN TRANSGLYCOSYLASE"/>
    <property type="match status" value="1"/>
</dbReference>
<dbReference type="RefSeq" id="WP_029566753.1">
    <property type="nucleotide sequence ID" value="NZ_JNVC02000005.1"/>
</dbReference>
<evidence type="ECO:0000256" key="7">
    <source>
        <dbReference type="HAMAP-Rule" id="MF_02065"/>
    </source>
</evidence>
<dbReference type="AlphaFoldDB" id="A0A084GWU4"/>
<comment type="caution">
    <text evidence="8">The sequence shown here is derived from an EMBL/GenBank/DDBJ whole genome shotgun (WGS) entry which is preliminary data.</text>
</comment>
<feature type="transmembrane region" description="Helical" evidence="7">
    <location>
        <begin position="28"/>
        <end position="51"/>
    </location>
</feature>
<dbReference type="HAMAP" id="MF_02065">
    <property type="entry name" value="MltG"/>
    <property type="match status" value="1"/>
</dbReference>
<name>A0A084GWU4_METID</name>
<protein>
    <recommendedName>
        <fullName evidence="7">Endolytic murein transglycosylase</fullName>
        <ecNumber evidence="7">4.2.2.29</ecNumber>
    </recommendedName>
    <alternativeName>
        <fullName evidence="7">Peptidoglycan lytic transglycosylase</fullName>
    </alternativeName>
    <alternativeName>
        <fullName evidence="7">Peptidoglycan polymerization terminase</fullName>
    </alternativeName>
</protein>
<dbReference type="EC" id="4.2.2.29" evidence="7"/>
<dbReference type="InterPro" id="IPR003770">
    <property type="entry name" value="MLTG-like"/>
</dbReference>
<evidence type="ECO:0000256" key="6">
    <source>
        <dbReference type="ARBA" id="ARBA00023316"/>
    </source>
</evidence>
<feature type="site" description="Important for catalytic activity" evidence="7">
    <location>
        <position position="260"/>
    </location>
</feature>
<keyword evidence="9" id="KW-1185">Reference proteome</keyword>
<keyword evidence="3 7" id="KW-1133">Transmembrane helix</keyword>
<dbReference type="NCBIfam" id="TIGR00247">
    <property type="entry name" value="endolytic transglycosylase MltG"/>
    <property type="match status" value="1"/>
</dbReference>
<accession>A0A084GWU4</accession>
<reference evidence="8 9" key="1">
    <citation type="journal article" date="2005" name="Int. J. Syst. Evol. Microbiol.">
        <title>Bacillus cibi sp. nov., isolated from jeotgal, a traditional Korean fermented seafood.</title>
        <authorList>
            <person name="Yoon J.H."/>
            <person name="Lee C.H."/>
            <person name="Oh T.K."/>
        </authorList>
    </citation>
    <scope>NUCLEOTIDE SEQUENCE [LARGE SCALE GENOMIC DNA]</scope>
    <source>
        <strain evidence="8 9">DSM 16189</strain>
    </source>
</reference>
<evidence type="ECO:0000256" key="5">
    <source>
        <dbReference type="ARBA" id="ARBA00023239"/>
    </source>
</evidence>
<keyword evidence="2 7" id="KW-0812">Transmembrane</keyword>
<dbReference type="EMBL" id="JNVC02000005">
    <property type="protein sequence ID" value="KEZ51806.1"/>
    <property type="molecule type" value="Genomic_DNA"/>
</dbReference>
<keyword evidence="5 7" id="KW-0456">Lyase</keyword>
<dbReference type="GO" id="GO:0005886">
    <property type="term" value="C:plasma membrane"/>
    <property type="evidence" value="ECO:0007669"/>
    <property type="project" value="UniProtKB-SubCell"/>
</dbReference>
<keyword evidence="1 7" id="KW-1003">Cell membrane</keyword>
<dbReference type="Pfam" id="PF02618">
    <property type="entry name" value="YceG"/>
    <property type="match status" value="1"/>
</dbReference>
<dbReference type="CDD" id="cd08010">
    <property type="entry name" value="MltG_like"/>
    <property type="match status" value="1"/>
</dbReference>
<comment type="function">
    <text evidence="7">Functions as a peptidoglycan terminase that cleaves nascent peptidoglycan strands endolytically to terminate their elongation.</text>
</comment>
<gene>
    <name evidence="7" type="primary">mltG</name>
    <name evidence="8" type="ORF">GS18_0211865</name>
</gene>
<proteinExistence type="inferred from homology"/>
<dbReference type="GO" id="GO:0008932">
    <property type="term" value="F:lytic endotransglycosylase activity"/>
    <property type="evidence" value="ECO:0007669"/>
    <property type="project" value="UniProtKB-UniRule"/>
</dbReference>
<comment type="subcellular location">
    <subcellularLocation>
        <location evidence="7">Cell membrane</location>
        <topology evidence="7">Single-pass membrane protein</topology>
    </subcellularLocation>
</comment>
<evidence type="ECO:0000256" key="2">
    <source>
        <dbReference type="ARBA" id="ARBA00022692"/>
    </source>
</evidence>
<sequence length="375" mass="42340">MSEGDSNKHTLQHKLLEKQQEARVIRKIVLIVVAVLLIAMTGLIGGGYLYIKSALEPADETDKKAVNVTIPIGSSVSSIAAILEEEKIIKDKRVFKYYVKFKNESGFQAGDYKLTPSMELEDIIASLKSGRVITDVVFQIPVPEGIQLTQIAAQVAKHSGYPEKEVLNRMNSKEFIGNMQKKYPETVTKEIYGQDIKYPLEGYFYPATYPFYEEKPPLDLILEEMIKKTDEVVKPYADQLEEKNMPVHRFLTMASLIEEEATQSADRQKISSVFYNRISKKMPLQTDPTVLYALGEHKDRVYYKDLEVESAYNTYKVQGLPPGPIANPGSQSLKAAIEPAKTDYLYFLATKKGEVIFTKTLAEHNKAKAEHITNN</sequence>
<keyword evidence="6 7" id="KW-0961">Cell wall biogenesis/degradation</keyword>
<evidence type="ECO:0000256" key="1">
    <source>
        <dbReference type="ARBA" id="ARBA00022475"/>
    </source>
</evidence>
<comment type="similarity">
    <text evidence="7">Belongs to the transglycosylase MltG family.</text>
</comment>
<evidence type="ECO:0000256" key="4">
    <source>
        <dbReference type="ARBA" id="ARBA00023136"/>
    </source>
</evidence>
<dbReference type="GO" id="GO:0009252">
    <property type="term" value="P:peptidoglycan biosynthetic process"/>
    <property type="evidence" value="ECO:0007669"/>
    <property type="project" value="UniProtKB-UniRule"/>
</dbReference>
<dbReference type="GO" id="GO:0071555">
    <property type="term" value="P:cell wall organization"/>
    <property type="evidence" value="ECO:0007669"/>
    <property type="project" value="UniProtKB-KW"/>
</dbReference>
<keyword evidence="4 7" id="KW-0472">Membrane</keyword>
<dbReference type="Proteomes" id="UP000028549">
    <property type="component" value="Unassembled WGS sequence"/>
</dbReference>